<evidence type="ECO:0008006" key="4">
    <source>
        <dbReference type="Google" id="ProtNLM"/>
    </source>
</evidence>
<dbReference type="Pfam" id="PF13730">
    <property type="entry name" value="HTH_36"/>
    <property type="match status" value="1"/>
</dbReference>
<name>A0ABT6M9I9_9NOCA</name>
<protein>
    <recommendedName>
        <fullName evidence="4">Helix-turn-helix domain-containing protein</fullName>
    </recommendedName>
</protein>
<evidence type="ECO:0000313" key="3">
    <source>
        <dbReference type="Proteomes" id="UP001160334"/>
    </source>
</evidence>
<dbReference type="EMBL" id="JARXVC010000004">
    <property type="protein sequence ID" value="MDH6280982.1"/>
    <property type="molecule type" value="Genomic_DNA"/>
</dbReference>
<evidence type="ECO:0000313" key="2">
    <source>
        <dbReference type="EMBL" id="MDH6280982.1"/>
    </source>
</evidence>
<comment type="caution">
    <text evidence="2">The sequence shown here is derived from an EMBL/GenBank/DDBJ whole genome shotgun (WGS) entry which is preliminary data.</text>
</comment>
<dbReference type="Proteomes" id="UP001160334">
    <property type="component" value="Unassembled WGS sequence"/>
</dbReference>
<keyword evidence="3" id="KW-1185">Reference proteome</keyword>
<organism evidence="2 3">
    <name type="scientific">Prescottella agglutinans</name>
    <dbReference type="NCBI Taxonomy" id="1644129"/>
    <lineage>
        <taxon>Bacteria</taxon>
        <taxon>Bacillati</taxon>
        <taxon>Actinomycetota</taxon>
        <taxon>Actinomycetes</taxon>
        <taxon>Mycobacteriales</taxon>
        <taxon>Nocardiaceae</taxon>
        <taxon>Prescottella</taxon>
    </lineage>
</organism>
<sequence>MTVRFVTIPFEVFDAGVSSHGFKLYALIGKFADNATGEAWPSRAVLAGGLGMSKPDSVDRYLRELEVADLIKVRHRWKDAHGNVSFERSEAYRVRTSSLITLLKGYPRDKGQGCPRDNGEGALVARGRVPPAAGYELEPQELEPKNYQQGPAPIPDDWQPNVKHREQAQKRCLDVEAVAAYFKSYVIEHDWKRKDWDRAFESWLARENPKPQAVPRSGNAGGRLWQE</sequence>
<gene>
    <name evidence="2" type="ORF">M2280_002195</name>
</gene>
<reference evidence="2 3" key="1">
    <citation type="submission" date="2023-04" db="EMBL/GenBank/DDBJ databases">
        <title>Forest soil microbial communities from Buena Vista Peninsula, Colon Province, Panama.</title>
        <authorList>
            <person name="Bouskill N."/>
        </authorList>
    </citation>
    <scope>NUCLEOTIDE SEQUENCE [LARGE SCALE GENOMIC DNA]</scope>
    <source>
        <strain evidence="2 3">CFH S0262</strain>
    </source>
</reference>
<proteinExistence type="predicted"/>
<feature type="region of interest" description="Disordered" evidence="1">
    <location>
        <begin position="206"/>
        <end position="227"/>
    </location>
</feature>
<evidence type="ECO:0000256" key="1">
    <source>
        <dbReference type="SAM" id="MobiDB-lite"/>
    </source>
</evidence>
<accession>A0ABT6M9I9</accession>